<accession>A0A7Y0L0I4</accession>
<name>A0A7Y0L0I4_9FIRM</name>
<dbReference type="Proteomes" id="UP000533476">
    <property type="component" value="Unassembled WGS sequence"/>
</dbReference>
<gene>
    <name evidence="1" type="ORF">HIJ39_01675</name>
</gene>
<dbReference type="RefSeq" id="WP_169096025.1">
    <property type="nucleotide sequence ID" value="NZ_JABBVZ010000003.1"/>
</dbReference>
<reference evidence="1 2" key="1">
    <citation type="submission" date="2020-04" db="EMBL/GenBank/DDBJ databases">
        <authorList>
            <person name="Zhang R."/>
            <person name="Schippers A."/>
        </authorList>
    </citation>
    <scope>NUCLEOTIDE SEQUENCE [LARGE SCALE GENOMIC DNA]</scope>
    <source>
        <strain evidence="1 2">DSM 109850</strain>
    </source>
</reference>
<comment type="caution">
    <text evidence="1">The sequence shown here is derived from an EMBL/GenBank/DDBJ whole genome shotgun (WGS) entry which is preliminary data.</text>
</comment>
<keyword evidence="2" id="KW-1185">Reference proteome</keyword>
<sequence>MASQAVMNPWREALDQALDELAQAEHSFEWADPDFCDYYIYRIQAAKEKVALILRQARVAYGIQRPAMLTGTAERRAISASPEDASSSGA</sequence>
<proteinExistence type="predicted"/>
<evidence type="ECO:0000313" key="1">
    <source>
        <dbReference type="EMBL" id="NMP21066.1"/>
    </source>
</evidence>
<dbReference type="AlphaFoldDB" id="A0A7Y0L0I4"/>
<organism evidence="1 2">
    <name type="scientific">Sulfobacillus harzensis</name>
    <dbReference type="NCBI Taxonomy" id="2729629"/>
    <lineage>
        <taxon>Bacteria</taxon>
        <taxon>Bacillati</taxon>
        <taxon>Bacillota</taxon>
        <taxon>Clostridia</taxon>
        <taxon>Eubacteriales</taxon>
        <taxon>Clostridiales Family XVII. Incertae Sedis</taxon>
        <taxon>Sulfobacillus</taxon>
    </lineage>
</organism>
<dbReference type="EMBL" id="JABBVZ010000003">
    <property type="protein sequence ID" value="NMP21066.1"/>
    <property type="molecule type" value="Genomic_DNA"/>
</dbReference>
<protein>
    <submittedName>
        <fullName evidence="1">Uncharacterized protein</fullName>
    </submittedName>
</protein>
<evidence type="ECO:0000313" key="2">
    <source>
        <dbReference type="Proteomes" id="UP000533476"/>
    </source>
</evidence>